<dbReference type="EMBL" id="CAACVR010000002">
    <property type="protein sequence ID" value="VEU20174.1"/>
    <property type="molecule type" value="Genomic_DNA"/>
</dbReference>
<dbReference type="PANTHER" id="PTHR14577">
    <property type="entry name" value="NUCLEOLAR PROTEIN 12"/>
    <property type="match status" value="1"/>
</dbReference>
<keyword evidence="8" id="KW-1185">Reference proteome</keyword>
<proteinExistence type="inferred from homology"/>
<sequence>MSKPNRDILSGGERYHHRKAKAHRVDEVTFDKEKRIDFLTGFHKRKLQRKKHAQELAEEQNKQQRIEERAKIREERKERVQLRLAELQKIGDSIKVDDEDDDDEETEEKEEPNNDKKRKRVTVDEEWHGFDEGEDSNGDIASSGRGILKVRQVYKIESNEGPVIGTSEVTIEPLENPNVVDVSDIAKMNNVDLSKSGKVLEDSINRAKDYARLLGMDDEYEEPKRQKKKKKDRKYLSKRERKIKQLKDKKASLHRKNR</sequence>
<feature type="region of interest" description="Disordered" evidence="6">
    <location>
        <begin position="1"/>
        <end position="22"/>
    </location>
</feature>
<feature type="coiled-coil region" evidence="5">
    <location>
        <begin position="43"/>
        <end position="76"/>
    </location>
</feature>
<evidence type="ECO:0000313" key="8">
    <source>
        <dbReference type="Proteomes" id="UP000290900"/>
    </source>
</evidence>
<evidence type="ECO:0000256" key="2">
    <source>
        <dbReference type="ARBA" id="ARBA00007175"/>
    </source>
</evidence>
<dbReference type="InterPro" id="IPR019186">
    <property type="entry name" value="Nucleolar_protein_12"/>
</dbReference>
<dbReference type="GO" id="GO:0019843">
    <property type="term" value="F:rRNA binding"/>
    <property type="evidence" value="ECO:0007669"/>
    <property type="project" value="TreeGrafter"/>
</dbReference>
<dbReference type="InParanoid" id="A0A448YGU6"/>
<dbReference type="PANTHER" id="PTHR14577:SF0">
    <property type="entry name" value="NUCLEOLAR PROTEIN 12"/>
    <property type="match status" value="1"/>
</dbReference>
<dbReference type="OrthoDB" id="551633at2759"/>
<dbReference type="Pfam" id="PF09805">
    <property type="entry name" value="Nop25"/>
    <property type="match status" value="1"/>
</dbReference>
<protein>
    <submittedName>
        <fullName evidence="7">DEKNAAC101061</fullName>
    </submittedName>
</protein>
<gene>
    <name evidence="7" type="ORF">BRENAR_LOCUS909</name>
</gene>
<dbReference type="GO" id="GO:0005730">
    <property type="term" value="C:nucleolus"/>
    <property type="evidence" value="ECO:0007669"/>
    <property type="project" value="UniProtKB-SubCell"/>
</dbReference>
<evidence type="ECO:0000256" key="4">
    <source>
        <dbReference type="ARBA" id="ARBA00023242"/>
    </source>
</evidence>
<comment type="similarity">
    <text evidence="2">Belongs to the RRP17 family.</text>
</comment>
<feature type="region of interest" description="Disordered" evidence="6">
    <location>
        <begin position="91"/>
        <end position="144"/>
    </location>
</feature>
<dbReference type="STRING" id="13370.A0A448YGU6"/>
<feature type="compositionally biased region" description="Acidic residues" evidence="6">
    <location>
        <begin position="97"/>
        <end position="110"/>
    </location>
</feature>
<dbReference type="AlphaFoldDB" id="A0A448YGU6"/>
<dbReference type="Proteomes" id="UP000290900">
    <property type="component" value="Unassembled WGS sequence"/>
</dbReference>
<reference evidence="7 8" key="1">
    <citation type="submission" date="2018-12" db="EMBL/GenBank/DDBJ databases">
        <authorList>
            <person name="Tiukova I."/>
            <person name="Dainat J."/>
        </authorList>
    </citation>
    <scope>NUCLEOTIDE SEQUENCE [LARGE SCALE GENOMIC DNA]</scope>
</reference>
<comment type="subcellular location">
    <subcellularLocation>
        <location evidence="1">Nucleus</location>
        <location evidence="1">Nucleolus</location>
    </subcellularLocation>
</comment>
<accession>A0A448YGU6</accession>
<organism evidence="7 8">
    <name type="scientific">Brettanomyces naardenensis</name>
    <name type="common">Yeast</name>
    <dbReference type="NCBI Taxonomy" id="13370"/>
    <lineage>
        <taxon>Eukaryota</taxon>
        <taxon>Fungi</taxon>
        <taxon>Dikarya</taxon>
        <taxon>Ascomycota</taxon>
        <taxon>Saccharomycotina</taxon>
        <taxon>Pichiomycetes</taxon>
        <taxon>Pichiales</taxon>
        <taxon>Pichiaceae</taxon>
        <taxon>Brettanomyces</taxon>
    </lineage>
</organism>
<feature type="compositionally biased region" description="Basic and acidic residues" evidence="6">
    <location>
        <begin position="111"/>
        <end position="131"/>
    </location>
</feature>
<keyword evidence="3 5" id="KW-0175">Coiled coil</keyword>
<evidence type="ECO:0000256" key="5">
    <source>
        <dbReference type="SAM" id="Coils"/>
    </source>
</evidence>
<feature type="compositionally biased region" description="Basic and acidic residues" evidence="6">
    <location>
        <begin position="234"/>
        <end position="251"/>
    </location>
</feature>
<dbReference type="FunCoup" id="A0A448YGU6">
    <property type="interactions" value="266"/>
</dbReference>
<keyword evidence="4" id="KW-0539">Nucleus</keyword>
<evidence type="ECO:0000256" key="1">
    <source>
        <dbReference type="ARBA" id="ARBA00004604"/>
    </source>
</evidence>
<name>A0A448YGU6_BRENA</name>
<evidence type="ECO:0000313" key="7">
    <source>
        <dbReference type="EMBL" id="VEU20174.1"/>
    </source>
</evidence>
<evidence type="ECO:0000256" key="6">
    <source>
        <dbReference type="SAM" id="MobiDB-lite"/>
    </source>
</evidence>
<feature type="region of interest" description="Disordered" evidence="6">
    <location>
        <begin position="221"/>
        <end position="258"/>
    </location>
</feature>
<evidence type="ECO:0000256" key="3">
    <source>
        <dbReference type="ARBA" id="ARBA00023054"/>
    </source>
</evidence>